<evidence type="ECO:0008006" key="3">
    <source>
        <dbReference type="Google" id="ProtNLM"/>
    </source>
</evidence>
<evidence type="ECO:0000313" key="2">
    <source>
        <dbReference type="Proteomes" id="UP000074310"/>
    </source>
</evidence>
<dbReference type="EMBL" id="LDTB01000094">
    <property type="protein sequence ID" value="KTT68651.1"/>
    <property type="molecule type" value="Genomic_DNA"/>
</dbReference>
<name>A0A147HUQ6_9SPHN</name>
<evidence type="ECO:0000313" key="1">
    <source>
        <dbReference type="EMBL" id="KTT68651.1"/>
    </source>
</evidence>
<comment type="caution">
    <text evidence="1">The sequence shown here is derived from an EMBL/GenBank/DDBJ whole genome shotgun (WGS) entry which is preliminary data.</text>
</comment>
<dbReference type="Gene3D" id="3.90.1720.10">
    <property type="entry name" value="endopeptidase domain like (from Nostoc punctiforme)"/>
    <property type="match status" value="1"/>
</dbReference>
<keyword evidence="2" id="KW-1185">Reference proteome</keyword>
<reference evidence="1 2" key="1">
    <citation type="journal article" date="2016" name="Front. Microbiol.">
        <title>Genomic Resource of Rice Seed Associated Bacteria.</title>
        <authorList>
            <person name="Midha S."/>
            <person name="Bansal K."/>
            <person name="Sharma S."/>
            <person name="Kumar N."/>
            <person name="Patil P.P."/>
            <person name="Chaudhry V."/>
            <person name="Patil P.B."/>
        </authorList>
    </citation>
    <scope>NUCLEOTIDE SEQUENCE [LARGE SCALE GENOMIC DNA]</scope>
    <source>
        <strain evidence="1 2">NS334</strain>
    </source>
</reference>
<protein>
    <recommendedName>
        <fullName evidence="3">NlpC/P60 domain-containing protein</fullName>
    </recommendedName>
</protein>
<dbReference type="SUPFAM" id="SSF54001">
    <property type="entry name" value="Cysteine proteinases"/>
    <property type="match status" value="1"/>
</dbReference>
<proteinExistence type="predicted"/>
<dbReference type="AlphaFoldDB" id="A0A147HUQ6"/>
<dbReference type="InterPro" id="IPR038765">
    <property type="entry name" value="Papain-like_cys_pep_sf"/>
</dbReference>
<dbReference type="PATRIC" id="fig|869719.3.peg.3684"/>
<dbReference type="OrthoDB" id="8481272at2"/>
<gene>
    <name evidence="1" type="ORF">NS334_16115</name>
</gene>
<dbReference type="Proteomes" id="UP000074310">
    <property type="component" value="Unassembled WGS sequence"/>
</dbReference>
<dbReference type="RefSeq" id="WP_058756962.1">
    <property type="nucleotide sequence ID" value="NZ_LDTB01000094.1"/>
</dbReference>
<sequence length="132" mass="13759">MTPSERVCAAARALVGVRFRAQGRDPAWGLDCVGVVAVALRHAGAAVALPRDYATARGVLPAGAVPAAMRHCDGTAAGDVLLCRVSPAQLHLAIRSTDGIIHADAQARRVVARPGAVPWPIEGAWRWTPQGD</sequence>
<accession>A0A147HUQ6</accession>
<organism evidence="1 2">
    <name type="scientific">Sphingomonas endophytica</name>
    <dbReference type="NCBI Taxonomy" id="869719"/>
    <lineage>
        <taxon>Bacteria</taxon>
        <taxon>Pseudomonadati</taxon>
        <taxon>Pseudomonadota</taxon>
        <taxon>Alphaproteobacteria</taxon>
        <taxon>Sphingomonadales</taxon>
        <taxon>Sphingomonadaceae</taxon>
        <taxon>Sphingomonas</taxon>
    </lineage>
</organism>